<dbReference type="InterPro" id="IPR029063">
    <property type="entry name" value="SAM-dependent_MTases_sf"/>
</dbReference>
<reference evidence="1" key="1">
    <citation type="submission" date="2022-12" db="EMBL/GenBank/DDBJ databases">
        <title>Jiella pelagia sp. nov., isolated from phosphonate enriched culture of Northwest Pacific surface seawater.</title>
        <authorList>
            <person name="Shin D.Y."/>
            <person name="Hwang C.Y."/>
        </authorList>
    </citation>
    <scope>NUCLEOTIDE SEQUENCE</scope>
    <source>
        <strain evidence="1">HL-NP1</strain>
    </source>
</reference>
<evidence type="ECO:0000313" key="2">
    <source>
        <dbReference type="Proteomes" id="UP001164020"/>
    </source>
</evidence>
<protein>
    <submittedName>
        <fullName evidence="1">Class I SAM-dependent methyltransferase</fullName>
    </submittedName>
</protein>
<sequence>MMLAPINARQLILRHLKYKGVGAEIGVHKGDFSASILLAVRPTKLYLVDPWEHFETPEHQKSLYGGASTTPEIMQERYEAVRQRFDRQASAGTIEIVRERSANAAARFDDQSLDFAYIDGDHTKAGVTADIEAYWPKVRIGGVMAFDDYSLTGWWEDGVVSPVHQLLASKPTLLVLAMDGQVVVRKVK</sequence>
<evidence type="ECO:0000313" key="1">
    <source>
        <dbReference type="EMBL" id="WAP69929.1"/>
    </source>
</evidence>
<keyword evidence="1" id="KW-0489">Methyltransferase</keyword>
<dbReference type="GO" id="GO:0008168">
    <property type="term" value="F:methyltransferase activity"/>
    <property type="evidence" value="ECO:0007669"/>
    <property type="project" value="UniProtKB-KW"/>
</dbReference>
<organism evidence="1 2">
    <name type="scientific">Jiella pelagia</name>
    <dbReference type="NCBI Taxonomy" id="2986949"/>
    <lineage>
        <taxon>Bacteria</taxon>
        <taxon>Pseudomonadati</taxon>
        <taxon>Pseudomonadota</taxon>
        <taxon>Alphaproteobacteria</taxon>
        <taxon>Hyphomicrobiales</taxon>
        <taxon>Aurantimonadaceae</taxon>
        <taxon>Jiella</taxon>
    </lineage>
</organism>
<proteinExistence type="predicted"/>
<dbReference type="Pfam" id="PF13578">
    <property type="entry name" value="Methyltransf_24"/>
    <property type="match status" value="1"/>
</dbReference>
<dbReference type="Gene3D" id="3.40.50.150">
    <property type="entry name" value="Vaccinia Virus protein VP39"/>
    <property type="match status" value="1"/>
</dbReference>
<dbReference type="RefSeq" id="WP_268882354.1">
    <property type="nucleotide sequence ID" value="NZ_CP114029.1"/>
</dbReference>
<dbReference type="GO" id="GO:0032259">
    <property type="term" value="P:methylation"/>
    <property type="evidence" value="ECO:0007669"/>
    <property type="project" value="UniProtKB-KW"/>
</dbReference>
<keyword evidence="1" id="KW-0808">Transferase</keyword>
<dbReference type="Proteomes" id="UP001164020">
    <property type="component" value="Chromosome"/>
</dbReference>
<dbReference type="EMBL" id="CP114029">
    <property type="protein sequence ID" value="WAP69929.1"/>
    <property type="molecule type" value="Genomic_DNA"/>
</dbReference>
<gene>
    <name evidence="1" type="ORF">OH818_07035</name>
</gene>
<dbReference type="SUPFAM" id="SSF53335">
    <property type="entry name" value="S-adenosyl-L-methionine-dependent methyltransferases"/>
    <property type="match status" value="1"/>
</dbReference>
<accession>A0ABY7C1J0</accession>
<name>A0ABY7C1J0_9HYPH</name>
<keyword evidence="2" id="KW-1185">Reference proteome</keyword>